<organism evidence="1 2">
    <name type="scientific">Cupriavidus necator</name>
    <name type="common">Alcaligenes eutrophus</name>
    <name type="synonym">Ralstonia eutropha</name>
    <dbReference type="NCBI Taxonomy" id="106590"/>
    <lineage>
        <taxon>Bacteria</taxon>
        <taxon>Pseudomonadati</taxon>
        <taxon>Pseudomonadota</taxon>
        <taxon>Betaproteobacteria</taxon>
        <taxon>Burkholderiales</taxon>
        <taxon>Burkholderiaceae</taxon>
        <taxon>Cupriavidus</taxon>
    </lineage>
</organism>
<dbReference type="InterPro" id="IPR022037">
    <property type="entry name" value="DUF3606"/>
</dbReference>
<dbReference type="OrthoDB" id="7030114at2"/>
<sequence>MSDVTSEFRPLDPGRINLMDPLEVQYWCRELGCSTSDLESAVDEAGDHISAVRAQLESKQAGARPG</sequence>
<dbReference type="AlphaFoldDB" id="A0A1U9V2T6"/>
<dbReference type="Pfam" id="PF12244">
    <property type="entry name" value="DUF3606"/>
    <property type="match status" value="1"/>
</dbReference>
<reference evidence="2" key="1">
    <citation type="submission" date="2017-02" db="EMBL/GenBank/DDBJ databases">
        <title>Complete genome sequence of Cupriavidus necator strain NH9, a 3-chlorobenzoate degrader.</title>
        <authorList>
            <person name="Moriuchi R."/>
            <person name="Dohra H."/>
            <person name="Ogawa N."/>
        </authorList>
    </citation>
    <scope>NUCLEOTIDE SEQUENCE [LARGE SCALE GENOMIC DNA]</scope>
    <source>
        <strain evidence="2">NH9</strain>
    </source>
</reference>
<dbReference type="Proteomes" id="UP000189627">
    <property type="component" value="Chromosome 2"/>
</dbReference>
<proteinExistence type="predicted"/>
<evidence type="ECO:0000313" key="2">
    <source>
        <dbReference type="Proteomes" id="UP000189627"/>
    </source>
</evidence>
<dbReference type="EMBL" id="CP017758">
    <property type="protein sequence ID" value="AQV98947.1"/>
    <property type="molecule type" value="Genomic_DNA"/>
</dbReference>
<name>A0A1U9V2T6_CUPNE</name>
<accession>A0A1U9V2T6</accession>
<dbReference type="KEGG" id="cuh:BJN34_34275"/>
<dbReference type="RefSeq" id="WP_078201158.1">
    <property type="nucleotide sequence ID" value="NZ_CP017758.1"/>
</dbReference>
<gene>
    <name evidence="1" type="ORF">BJN34_34275</name>
</gene>
<evidence type="ECO:0000313" key="1">
    <source>
        <dbReference type="EMBL" id="AQV98947.1"/>
    </source>
</evidence>
<protein>
    <submittedName>
        <fullName evidence="1">DUF3606 domain-containing protein</fullName>
    </submittedName>
</protein>